<feature type="region of interest" description="Disordered" evidence="1">
    <location>
        <begin position="692"/>
        <end position="712"/>
    </location>
</feature>
<dbReference type="InterPro" id="IPR006869">
    <property type="entry name" value="DUF547"/>
</dbReference>
<feature type="region of interest" description="Disordered" evidence="1">
    <location>
        <begin position="734"/>
        <end position="753"/>
    </location>
</feature>
<feature type="domain" description="DUF547" evidence="2">
    <location>
        <begin position="493"/>
        <end position="640"/>
    </location>
</feature>
<dbReference type="PANTHER" id="PTHR23054:SF58">
    <property type="entry name" value="OS03G0233800 PROTEIN"/>
    <property type="match status" value="1"/>
</dbReference>
<name>A0A1E5WGP2_9POAL</name>
<keyword evidence="5" id="KW-1185">Reference proteome</keyword>
<evidence type="ECO:0000259" key="3">
    <source>
        <dbReference type="Pfam" id="PF14389"/>
    </source>
</evidence>
<feature type="non-terminal residue" evidence="4">
    <location>
        <position position="1"/>
    </location>
</feature>
<dbReference type="EMBL" id="LWDX02008840">
    <property type="protein sequence ID" value="OEL36562.1"/>
    <property type="molecule type" value="Genomic_DNA"/>
</dbReference>
<reference evidence="4 5" key="1">
    <citation type="submission" date="2016-09" db="EMBL/GenBank/DDBJ databases">
        <title>The draft genome of Dichanthelium oligosanthes: A C3 panicoid grass species.</title>
        <authorList>
            <person name="Studer A.J."/>
            <person name="Schnable J.C."/>
            <person name="Brutnell T.P."/>
        </authorList>
    </citation>
    <scope>NUCLEOTIDE SEQUENCE [LARGE SCALE GENOMIC DNA]</scope>
    <source>
        <strain evidence="5">cv. Kellogg 1175</strain>
        <tissue evidence="4">Leaf</tissue>
    </source>
</reference>
<evidence type="ECO:0000313" key="4">
    <source>
        <dbReference type="EMBL" id="OEL36562.1"/>
    </source>
</evidence>
<evidence type="ECO:0000256" key="1">
    <source>
        <dbReference type="SAM" id="MobiDB-lite"/>
    </source>
</evidence>
<evidence type="ECO:0000313" key="5">
    <source>
        <dbReference type="Proteomes" id="UP000095767"/>
    </source>
</evidence>
<dbReference type="Pfam" id="PF14389">
    <property type="entry name" value="Lzipper-MIP1"/>
    <property type="match status" value="1"/>
</dbReference>
<comment type="caution">
    <text evidence="4">The sequence shown here is derived from an EMBL/GenBank/DDBJ whole genome shotgun (WGS) entry which is preliminary data.</text>
</comment>
<evidence type="ECO:0008006" key="6">
    <source>
        <dbReference type="Google" id="ProtNLM"/>
    </source>
</evidence>
<dbReference type="InterPro" id="IPR025757">
    <property type="entry name" value="MIP1_Leuzipper"/>
</dbReference>
<sequence>LYQEWEWGGVTVEVEVEVESLKFITSVLVLSPHRKQGNSSGLLKQDHHGGGLLELCGSGRWRSCSLVALFLTSDVSRPLQEKRFLANALGEFALAVILSECSEWTMRILLLRGALLSVSRNNLICVLLASLTISVEWKDAGELKDQNSTSKLPSSCPTELPCSLKREVQVLERRLNDQFVMRRALEKALGYKPCAILSSNESCIPKPTEELIKEIAVLELEVICLEQHLLTLYRKAFEQQVCPANSSCDMESDKQPARSFSGILSEVSELDFSTPRKHQLVQSSRMVLARKSTPTTSTSETSYEKTNIGRSHSSLLHRSVRVSPSANNLARALKPCHTSPLSFVEEGKCMDSGIVSLADILGTRVADHVPQTPNKISEDMIKCIAGIYIRLRDVPPVQHAFFPSPCSSFSSASGLSSKYTADIWSPRCRKESFIEAWQENALGNGESRELGLQYDSVVEVSALCKGDQRSADVKDMLRKYTSLVQLLETVDLSGMKNEEKLAFWINVHNAMMMHVTGFLPCTLISFTFSTDGNGMPVSHSDDVVAPQVSYIISGQRVNAELIEYQILCCRSHSSGQWLRLLLYPKWKSRDKDELQGFAVDRPEPLVHFALSSGSYSDPVVRLYSPKSLFQQLEAAKEEYIRANVGVRGRGQHHKIILPKALELYARDAGLGAQEVVAAVECHLPEGLRDAVRRSQQQGGRARGRGGGGPGVEWKPHNLAFRYLLAKELVGGGSPACSRQLEKGGPVGALRADP</sequence>
<evidence type="ECO:0000259" key="2">
    <source>
        <dbReference type="Pfam" id="PF04784"/>
    </source>
</evidence>
<dbReference type="AlphaFoldDB" id="A0A1E5WGP2"/>
<accession>A0A1E5WGP2</accession>
<feature type="compositionally biased region" description="Low complexity" evidence="1">
    <location>
        <begin position="291"/>
        <end position="308"/>
    </location>
</feature>
<dbReference type="PANTHER" id="PTHR23054">
    <property type="entry name" value="TERNARY COMPLEX FACTOR MIP1, LEUCINE-ZIPPER-RELATED"/>
    <property type="match status" value="1"/>
</dbReference>
<gene>
    <name evidence="4" type="ORF">BAE44_0002419</name>
</gene>
<proteinExistence type="predicted"/>
<feature type="region of interest" description="Disordered" evidence="1">
    <location>
        <begin position="286"/>
        <end position="308"/>
    </location>
</feature>
<dbReference type="Pfam" id="PF04784">
    <property type="entry name" value="DUF547"/>
    <property type="match status" value="1"/>
</dbReference>
<protein>
    <recommendedName>
        <fullName evidence="6">DUF547 domain-containing protein</fullName>
    </recommendedName>
</protein>
<feature type="domain" description="Ternary complex factor MIP1 leucine-zipper" evidence="3">
    <location>
        <begin position="162"/>
        <end position="239"/>
    </location>
</feature>
<dbReference type="OrthoDB" id="418495at2759"/>
<dbReference type="Proteomes" id="UP000095767">
    <property type="component" value="Unassembled WGS sequence"/>
</dbReference>
<organism evidence="4 5">
    <name type="scientific">Dichanthelium oligosanthes</name>
    <dbReference type="NCBI Taxonomy" id="888268"/>
    <lineage>
        <taxon>Eukaryota</taxon>
        <taxon>Viridiplantae</taxon>
        <taxon>Streptophyta</taxon>
        <taxon>Embryophyta</taxon>
        <taxon>Tracheophyta</taxon>
        <taxon>Spermatophyta</taxon>
        <taxon>Magnoliopsida</taxon>
        <taxon>Liliopsida</taxon>
        <taxon>Poales</taxon>
        <taxon>Poaceae</taxon>
        <taxon>PACMAD clade</taxon>
        <taxon>Panicoideae</taxon>
        <taxon>Panicodae</taxon>
        <taxon>Paniceae</taxon>
        <taxon>Dichantheliinae</taxon>
        <taxon>Dichanthelium</taxon>
    </lineage>
</organism>